<dbReference type="RefSeq" id="WP_134297523.1">
    <property type="nucleotide sequence ID" value="NZ_CP038013.1"/>
</dbReference>
<keyword evidence="1" id="KW-0812">Transmembrane</keyword>
<protein>
    <recommendedName>
        <fullName evidence="4">Transmembrane protein</fullName>
    </recommendedName>
</protein>
<organism evidence="2 3">
    <name type="scientific">Spiroplasma gladiatoris</name>
    <dbReference type="NCBI Taxonomy" id="2143"/>
    <lineage>
        <taxon>Bacteria</taxon>
        <taxon>Bacillati</taxon>
        <taxon>Mycoplasmatota</taxon>
        <taxon>Mollicutes</taxon>
        <taxon>Entomoplasmatales</taxon>
        <taxon>Spiroplasmataceae</taxon>
        <taxon>Spiroplasma</taxon>
    </lineage>
</organism>
<keyword evidence="1" id="KW-0472">Membrane</keyword>
<evidence type="ECO:0000313" key="2">
    <source>
        <dbReference type="EMBL" id="QBQ07734.1"/>
    </source>
</evidence>
<evidence type="ECO:0000256" key="1">
    <source>
        <dbReference type="SAM" id="Phobius"/>
    </source>
</evidence>
<proteinExistence type="predicted"/>
<evidence type="ECO:0008006" key="4">
    <source>
        <dbReference type="Google" id="ProtNLM"/>
    </source>
</evidence>
<sequence>MSKLMVGIIFICLVSFFYIGSLIFVLIKINKLKKIEKTRFFKNKQLLITFYILSYLITPVLLGLLVGLITYIASLDSNNIPDSYFYGFQASYLIYVIYVLAIILIGTKLYKTMYIVEANNCYYFLDNVVISKENIVTITNNLKRSYLIISYNNNNFREAYQLKYSWKLKDFFDEK</sequence>
<keyword evidence="1" id="KW-1133">Transmembrane helix</keyword>
<feature type="transmembrane region" description="Helical" evidence="1">
    <location>
        <begin position="6"/>
        <end position="27"/>
    </location>
</feature>
<dbReference type="EMBL" id="CP038013">
    <property type="protein sequence ID" value="QBQ07734.1"/>
    <property type="molecule type" value="Genomic_DNA"/>
</dbReference>
<gene>
    <name evidence="2" type="ORF">SGLAD_v1c05350</name>
</gene>
<name>A0A4P7AH23_9MOLU</name>
<dbReference type="OrthoDB" id="389765at2"/>
<reference evidence="2 3" key="1">
    <citation type="submission" date="2019-03" db="EMBL/GenBank/DDBJ databases">
        <title>Complete genome sequence of Spiroplasma gladiatoris TG-1 (DSM 22552).</title>
        <authorList>
            <person name="Lin Y.-C."/>
            <person name="Chou L."/>
            <person name="Kuo C.-H."/>
        </authorList>
    </citation>
    <scope>NUCLEOTIDE SEQUENCE [LARGE SCALE GENOMIC DNA]</scope>
    <source>
        <strain evidence="2 3">TG-1</strain>
    </source>
</reference>
<feature type="transmembrane region" description="Helical" evidence="1">
    <location>
        <begin position="84"/>
        <end position="105"/>
    </location>
</feature>
<keyword evidence="3" id="KW-1185">Reference proteome</keyword>
<feature type="transmembrane region" description="Helical" evidence="1">
    <location>
        <begin position="48"/>
        <end position="72"/>
    </location>
</feature>
<dbReference type="Proteomes" id="UP000294309">
    <property type="component" value="Chromosome"/>
</dbReference>
<evidence type="ECO:0000313" key="3">
    <source>
        <dbReference type="Proteomes" id="UP000294309"/>
    </source>
</evidence>
<dbReference type="KEGG" id="sgq:SGLAD_v1c05350"/>
<accession>A0A4P7AH23</accession>
<dbReference type="AlphaFoldDB" id="A0A4P7AH23"/>